<accession>A0A2S2QI53</accession>
<dbReference type="AlphaFoldDB" id="A0A2S2QI53"/>
<evidence type="ECO:0000313" key="1">
    <source>
        <dbReference type="EMBL" id="MBY77396.1"/>
    </source>
</evidence>
<proteinExistence type="predicted"/>
<reference evidence="1" key="1">
    <citation type="submission" date="2018-04" db="EMBL/GenBank/DDBJ databases">
        <title>Transcriptome assembly of Sipha flava.</title>
        <authorList>
            <person name="Scully E.D."/>
            <person name="Geib S.M."/>
            <person name="Palmer N.A."/>
            <person name="Koch K."/>
            <person name="Bradshaw J."/>
            <person name="Heng-Moss T."/>
            <person name="Sarath G."/>
        </authorList>
    </citation>
    <scope>NUCLEOTIDE SEQUENCE</scope>
</reference>
<name>A0A2S2QI53_9HEMI</name>
<organism evidence="1">
    <name type="scientific">Sipha flava</name>
    <name type="common">yellow sugarcane aphid</name>
    <dbReference type="NCBI Taxonomy" id="143950"/>
    <lineage>
        <taxon>Eukaryota</taxon>
        <taxon>Metazoa</taxon>
        <taxon>Ecdysozoa</taxon>
        <taxon>Arthropoda</taxon>
        <taxon>Hexapoda</taxon>
        <taxon>Insecta</taxon>
        <taxon>Pterygota</taxon>
        <taxon>Neoptera</taxon>
        <taxon>Paraneoptera</taxon>
        <taxon>Hemiptera</taxon>
        <taxon>Sternorrhyncha</taxon>
        <taxon>Aphidomorpha</taxon>
        <taxon>Aphidoidea</taxon>
        <taxon>Aphididae</taxon>
        <taxon>Sipha</taxon>
    </lineage>
</organism>
<sequence length="101" mass="12071">MYVFHSKIEIMEKENNSISEISSILLSVENALHERKQQEFLPLKVKEIFNYNQSNASNLKKEMLNVYDHGLYYLKKWTANFDQFNCLKWMSFNTKPLWTGT</sequence>
<dbReference type="EMBL" id="GGMS01008193">
    <property type="protein sequence ID" value="MBY77396.1"/>
    <property type="molecule type" value="Transcribed_RNA"/>
</dbReference>
<gene>
    <name evidence="1" type="ORF">g.183295</name>
</gene>
<protein>
    <submittedName>
        <fullName evidence="1">Uncharacterized protein</fullName>
    </submittedName>
</protein>